<feature type="domain" description="BRCT" evidence="2">
    <location>
        <begin position="41"/>
        <end position="139"/>
    </location>
</feature>
<dbReference type="OrthoDB" id="269279at2759"/>
<evidence type="ECO:0000259" key="2">
    <source>
        <dbReference type="PROSITE" id="PS50172"/>
    </source>
</evidence>
<dbReference type="PROSITE" id="PS50172">
    <property type="entry name" value="BRCT"/>
    <property type="match status" value="2"/>
</dbReference>
<dbReference type="InterPro" id="IPR001357">
    <property type="entry name" value="BRCT_dom"/>
</dbReference>
<proteinExistence type="predicted"/>
<dbReference type="VEuPathDB" id="TriTrypDB:BSAL_06520"/>
<dbReference type="AlphaFoldDB" id="A0A0S4J3S6"/>
<dbReference type="InterPro" id="IPR036420">
    <property type="entry name" value="BRCT_dom_sf"/>
</dbReference>
<feature type="domain" description="BRCT" evidence="2">
    <location>
        <begin position="271"/>
        <end position="369"/>
    </location>
</feature>
<sequence length="391" mass="43136">MSGSIIKSQSPWYCPSCGIEVAAVQQYCTVCLRSRPLPPSGYPQIFSGLHLHFNGIIPRTLKHPSHSAEWRMAERHGAVCDVVFDVSHTNVLVYRPGYERSDKVRLCLTRYTHIPCVPISWLLDSLLQSRQIHPVLYRLQAVPTVALPTVRGPLLPHHQHPYYVLNAEEYALGPLPGKDANKLRMAATSSNVQDLNGALGIDLGVIPDAIWTTCSPIEAAAVASFMSPSMTGDDIDDDDREDKKTRQKEEASSSTSAGIELFLTLSRQNKINRTLLEGMVFVLSESLVAQDNVRTVIEACGGAVVSSDHLETEATTVLYHNEDKKEALMIDACRAASSTRKGLLSFATYTWLEDCLMLGELIPMVEQYTPSAKLKATLAKKFDKKQAVNAE</sequence>
<evidence type="ECO:0000313" key="3">
    <source>
        <dbReference type="EMBL" id="CUG86086.1"/>
    </source>
</evidence>
<dbReference type="SUPFAM" id="SSF52113">
    <property type="entry name" value="BRCT domain"/>
    <property type="match status" value="2"/>
</dbReference>
<name>A0A0S4J3S6_BODSA</name>
<dbReference type="Proteomes" id="UP000051952">
    <property type="component" value="Unassembled WGS sequence"/>
</dbReference>
<dbReference type="EMBL" id="CYKH01001237">
    <property type="protein sequence ID" value="CUG86086.1"/>
    <property type="molecule type" value="Genomic_DNA"/>
</dbReference>
<gene>
    <name evidence="3" type="ORF">BSAL_06520</name>
</gene>
<evidence type="ECO:0000313" key="4">
    <source>
        <dbReference type="Proteomes" id="UP000051952"/>
    </source>
</evidence>
<evidence type="ECO:0000256" key="1">
    <source>
        <dbReference type="SAM" id="MobiDB-lite"/>
    </source>
</evidence>
<organism evidence="3 4">
    <name type="scientific">Bodo saltans</name>
    <name type="common">Flagellated protozoan</name>
    <dbReference type="NCBI Taxonomy" id="75058"/>
    <lineage>
        <taxon>Eukaryota</taxon>
        <taxon>Discoba</taxon>
        <taxon>Euglenozoa</taxon>
        <taxon>Kinetoplastea</taxon>
        <taxon>Metakinetoplastina</taxon>
        <taxon>Eubodonida</taxon>
        <taxon>Bodonidae</taxon>
        <taxon>Bodo</taxon>
    </lineage>
</organism>
<accession>A0A0S4J3S6</accession>
<dbReference type="Gene3D" id="3.40.50.10190">
    <property type="entry name" value="BRCT domain"/>
    <property type="match status" value="2"/>
</dbReference>
<feature type="compositionally biased region" description="Basic and acidic residues" evidence="1">
    <location>
        <begin position="241"/>
        <end position="251"/>
    </location>
</feature>
<dbReference type="SMART" id="SM00292">
    <property type="entry name" value="BRCT"/>
    <property type="match status" value="2"/>
</dbReference>
<feature type="region of interest" description="Disordered" evidence="1">
    <location>
        <begin position="228"/>
        <end position="252"/>
    </location>
</feature>
<dbReference type="OMA" id="YERSEKC"/>
<reference evidence="4" key="1">
    <citation type="submission" date="2015-09" db="EMBL/GenBank/DDBJ databases">
        <authorList>
            <consortium name="Pathogen Informatics"/>
        </authorList>
    </citation>
    <scope>NUCLEOTIDE SEQUENCE [LARGE SCALE GENOMIC DNA]</scope>
    <source>
        <strain evidence="4">Lake Konstanz</strain>
    </source>
</reference>
<protein>
    <recommendedName>
        <fullName evidence="2">BRCT domain-containing protein</fullName>
    </recommendedName>
</protein>
<keyword evidence="4" id="KW-1185">Reference proteome</keyword>